<proteinExistence type="predicted"/>
<comment type="caution">
    <text evidence="2">The sequence shown here is derived from an EMBL/GenBank/DDBJ whole genome shotgun (WGS) entry which is preliminary data.</text>
</comment>
<sequence>MQLQEHSRSDNPPSLSLVVSTTRDLKMQNVLIRTVGVADTPEKARSVKSSVVNVRDTQEDLAFTAPREVSISASFSSKKASSEMKHLSAETTWKRVQAEVSRERNQAERLYNRRTLVYQQAIQLQDKIQVLAEKKKAAISSEDYSAADTAHAQQKKLKEKLDHLTFTEMDKLNQEIHQSWKNIERLVTEEVEAVKALSEACGEEKEDRLNQMMKFNIDNESFHEKTLQQVNTQRADIEKEKSEIAFEIEMWEQSHAEFRDSLNDIARDERFKKEELIVKMDGIQIEIDELTNRLDKLRQQYKEYQSQIGELDAEIENATKEYAPEQEQYDAEWKAIQKRKQNIEARSADLDWKDADIQRQMEKQVQTRKRGEAEIEALQKRIRMASERASHGRKEIQEISSVFVDIIKARDQSISLKKQELSKVRQQLKECSKSVDTMQSQIILSQQRLEELDGSISHAKLQLASLERQKKVAAEMGQFQQAAKITANIKSMISKLEKVQQSRQSQQAQVETDEAAMHEKMEMFKTAKRTFKQTEHQTAFDIIAILENSKAELTNISLSAASTPQLNFLVEAELASLDLCIESMRCCFKLSKKSETETAGLLLEDNGEPFTNKDLI</sequence>
<dbReference type="Gene3D" id="1.10.287.1490">
    <property type="match status" value="1"/>
</dbReference>
<feature type="coiled-coil region" evidence="1">
    <location>
        <begin position="421"/>
        <end position="509"/>
    </location>
</feature>
<evidence type="ECO:0000313" key="2">
    <source>
        <dbReference type="EMBL" id="KAF7724412.1"/>
    </source>
</evidence>
<dbReference type="AlphaFoldDB" id="A0A8H7ENU3"/>
<dbReference type="InterPro" id="IPR026081">
    <property type="entry name" value="DISC1"/>
</dbReference>
<gene>
    <name evidence="2" type="ORF">EC973_001076</name>
</gene>
<dbReference type="PANTHER" id="PTHR14332">
    <property type="entry name" value="DISRUPTED IN SCHIZOPHRENIA 1 PROTEIN"/>
    <property type="match status" value="1"/>
</dbReference>
<dbReference type="GO" id="GO:0045111">
    <property type="term" value="C:intermediate filament cytoskeleton"/>
    <property type="evidence" value="ECO:0007669"/>
    <property type="project" value="TreeGrafter"/>
</dbReference>
<evidence type="ECO:0000313" key="3">
    <source>
        <dbReference type="Proteomes" id="UP000605846"/>
    </source>
</evidence>
<feature type="coiled-coil region" evidence="1">
    <location>
        <begin position="273"/>
        <end position="321"/>
    </location>
</feature>
<dbReference type="GO" id="GO:0005874">
    <property type="term" value="C:microtubule"/>
    <property type="evidence" value="ECO:0007669"/>
    <property type="project" value="TreeGrafter"/>
</dbReference>
<dbReference type="Proteomes" id="UP000605846">
    <property type="component" value="Unassembled WGS sequence"/>
</dbReference>
<keyword evidence="1" id="KW-0175">Coiled coil</keyword>
<name>A0A8H7ENU3_9FUNG</name>
<reference evidence="2" key="1">
    <citation type="submission" date="2020-01" db="EMBL/GenBank/DDBJ databases">
        <title>Genome Sequencing of Three Apophysomyces-Like Fungal Strains Confirms a Novel Fungal Genus in the Mucoromycota with divergent Burkholderia-like Endosymbiotic Bacteria.</title>
        <authorList>
            <person name="Stajich J.E."/>
            <person name="Macias A.M."/>
            <person name="Carter-House D."/>
            <person name="Lovett B."/>
            <person name="Kasson L.R."/>
            <person name="Berry K."/>
            <person name="Grigoriev I."/>
            <person name="Chang Y."/>
            <person name="Spatafora J."/>
            <person name="Kasson M.T."/>
        </authorList>
    </citation>
    <scope>NUCLEOTIDE SEQUENCE</scope>
    <source>
        <strain evidence="2">NRRL A-21654</strain>
    </source>
</reference>
<evidence type="ECO:0000256" key="1">
    <source>
        <dbReference type="SAM" id="Coils"/>
    </source>
</evidence>
<keyword evidence="3" id="KW-1185">Reference proteome</keyword>
<accession>A0A8H7ENU3</accession>
<organism evidence="2 3">
    <name type="scientific">Apophysomyces ossiformis</name>
    <dbReference type="NCBI Taxonomy" id="679940"/>
    <lineage>
        <taxon>Eukaryota</taxon>
        <taxon>Fungi</taxon>
        <taxon>Fungi incertae sedis</taxon>
        <taxon>Mucoromycota</taxon>
        <taxon>Mucoromycotina</taxon>
        <taxon>Mucoromycetes</taxon>
        <taxon>Mucorales</taxon>
        <taxon>Mucorineae</taxon>
        <taxon>Mucoraceae</taxon>
        <taxon>Apophysomyces</taxon>
    </lineage>
</organism>
<dbReference type="PANTHER" id="PTHR14332:SF3">
    <property type="entry name" value="DISRUPTED IN SCHIZOPHRENIA 1 PROTEIN"/>
    <property type="match status" value="1"/>
</dbReference>
<feature type="coiled-coil region" evidence="1">
    <location>
        <begin position="361"/>
        <end position="388"/>
    </location>
</feature>
<protein>
    <submittedName>
        <fullName evidence="2">Uncharacterized protein</fullName>
    </submittedName>
</protein>
<dbReference type="EMBL" id="JABAYA010000120">
    <property type="protein sequence ID" value="KAF7724412.1"/>
    <property type="molecule type" value="Genomic_DNA"/>
</dbReference>
<dbReference type="OrthoDB" id="2416276at2759"/>
<dbReference type="GO" id="GO:0005815">
    <property type="term" value="C:microtubule organizing center"/>
    <property type="evidence" value="ECO:0007669"/>
    <property type="project" value="TreeGrafter"/>
</dbReference>